<reference evidence="1 2" key="1">
    <citation type="submission" date="2017-07" db="EMBL/GenBank/DDBJ databases">
        <title>Mechanisms for carbon and nitrogen cycling indicate functional differentiation within the Candidate Phyla Radiation.</title>
        <authorList>
            <person name="Danczak R.E."/>
            <person name="Johnston M.D."/>
            <person name="Kenah C."/>
            <person name="Slattery M."/>
            <person name="Wrighton K.C."/>
            <person name="Wilkins M.J."/>
        </authorList>
    </citation>
    <scope>NUCLEOTIDE SEQUENCE [LARGE SCALE GENOMIC DNA]</scope>
    <source>
        <strain evidence="1">Licking1014_7</strain>
    </source>
</reference>
<dbReference type="EMBL" id="VMGK01000017">
    <property type="protein sequence ID" value="TSC92667.1"/>
    <property type="molecule type" value="Genomic_DNA"/>
</dbReference>
<dbReference type="AlphaFoldDB" id="A0A554LIH5"/>
<comment type="caution">
    <text evidence="1">The sequence shown here is derived from an EMBL/GenBank/DDBJ whole genome shotgun (WGS) entry which is preliminary data.</text>
</comment>
<proteinExistence type="predicted"/>
<accession>A0A554LIH5</accession>
<gene>
    <name evidence="1" type="ORF">CEN89_535</name>
</gene>
<protein>
    <submittedName>
        <fullName evidence="1">Uncharacterized protein</fullName>
    </submittedName>
</protein>
<evidence type="ECO:0000313" key="1">
    <source>
        <dbReference type="EMBL" id="TSC92667.1"/>
    </source>
</evidence>
<evidence type="ECO:0000313" key="2">
    <source>
        <dbReference type="Proteomes" id="UP000315689"/>
    </source>
</evidence>
<organism evidence="1 2">
    <name type="scientific">Candidatus Berkelbacteria bacterium Licking1014_7</name>
    <dbReference type="NCBI Taxonomy" id="2017147"/>
    <lineage>
        <taxon>Bacteria</taxon>
        <taxon>Candidatus Berkelbacteria</taxon>
    </lineage>
</organism>
<dbReference type="Proteomes" id="UP000315689">
    <property type="component" value="Unassembled WGS sequence"/>
</dbReference>
<sequence length="60" mass="6677">MSKDKSEKYEEFDDCPVCRAMKDGTADTVEGLLKAFQEAEKQGAIVGGEFFEKGRSQPED</sequence>
<name>A0A554LIH5_9BACT</name>